<proteinExistence type="predicted"/>
<reference evidence="2 3" key="1">
    <citation type="submission" date="2021-08" db="EMBL/GenBank/DDBJ databases">
        <title>WGS of actinomycetes from Thailand.</title>
        <authorList>
            <person name="Thawai C."/>
        </authorList>
    </citation>
    <scope>NUCLEOTIDE SEQUENCE [LARGE SCALE GENOMIC DNA]</scope>
    <source>
        <strain evidence="2 3">PLK6-54</strain>
    </source>
</reference>
<keyword evidence="3" id="KW-1185">Reference proteome</keyword>
<sequence length="135" mass="13969">MSGGDVVRALYEALRAGDVPGVMARLDPEVVVDEPPALPYGGVHRGRDVFAQAVLGAMMTYAAVEITAFDVFESAAGVVGTLTGTLTAHSTGEAFPLTMVELHDVVGETTRKIDVYVKDPAALAAFYARAGASAA</sequence>
<gene>
    <name evidence="2" type="ORF">K7862_26070</name>
</gene>
<accession>A0ABS7QD38</accession>
<comment type="caution">
    <text evidence="2">The sequence shown here is derived from an EMBL/GenBank/DDBJ whole genome shotgun (WGS) entry which is preliminary data.</text>
</comment>
<dbReference type="Gene3D" id="3.10.450.50">
    <property type="match status" value="1"/>
</dbReference>
<dbReference type="InterPro" id="IPR037401">
    <property type="entry name" value="SnoaL-like"/>
</dbReference>
<evidence type="ECO:0000259" key="1">
    <source>
        <dbReference type="Pfam" id="PF12680"/>
    </source>
</evidence>
<dbReference type="InterPro" id="IPR032710">
    <property type="entry name" value="NTF2-like_dom_sf"/>
</dbReference>
<evidence type="ECO:0000313" key="2">
    <source>
        <dbReference type="EMBL" id="MBY8881079.1"/>
    </source>
</evidence>
<evidence type="ECO:0000313" key="3">
    <source>
        <dbReference type="Proteomes" id="UP000778578"/>
    </source>
</evidence>
<organism evidence="2 3">
    <name type="scientific">Actinacidiphila acidipaludis</name>
    <dbReference type="NCBI Taxonomy" id="2873382"/>
    <lineage>
        <taxon>Bacteria</taxon>
        <taxon>Bacillati</taxon>
        <taxon>Actinomycetota</taxon>
        <taxon>Actinomycetes</taxon>
        <taxon>Kitasatosporales</taxon>
        <taxon>Streptomycetaceae</taxon>
        <taxon>Actinacidiphila</taxon>
    </lineage>
</organism>
<dbReference type="Pfam" id="PF12680">
    <property type="entry name" value="SnoaL_2"/>
    <property type="match status" value="1"/>
</dbReference>
<feature type="domain" description="SnoaL-like" evidence="1">
    <location>
        <begin position="7"/>
        <end position="105"/>
    </location>
</feature>
<dbReference type="SUPFAM" id="SSF54427">
    <property type="entry name" value="NTF2-like"/>
    <property type="match status" value="1"/>
</dbReference>
<dbReference type="Proteomes" id="UP000778578">
    <property type="component" value="Unassembled WGS sequence"/>
</dbReference>
<dbReference type="EMBL" id="JAINZZ010000041">
    <property type="protein sequence ID" value="MBY8881079.1"/>
    <property type="molecule type" value="Genomic_DNA"/>
</dbReference>
<protein>
    <submittedName>
        <fullName evidence="2">Nuclear transport factor 2 family protein</fullName>
    </submittedName>
</protein>
<name>A0ABS7QD38_9ACTN</name>
<dbReference type="RefSeq" id="WP_222966768.1">
    <property type="nucleotide sequence ID" value="NZ_JAINZZ010000041.1"/>
</dbReference>